<dbReference type="InterPro" id="IPR050884">
    <property type="entry name" value="CNP_phosphodiesterase-III"/>
</dbReference>
<dbReference type="RefSeq" id="WP_035541122.1">
    <property type="nucleotide sequence ID" value="NZ_ARYL01000041.1"/>
</dbReference>
<protein>
    <submittedName>
        <fullName evidence="6">Ser/Thr protein phosphatase family protein</fullName>
    </submittedName>
</protein>
<dbReference type="AlphaFoldDB" id="A0A059G3C7"/>
<evidence type="ECO:0000313" key="6">
    <source>
        <dbReference type="EMBL" id="KDA00963.1"/>
    </source>
</evidence>
<gene>
    <name evidence="6" type="ORF">HOC_17906</name>
</gene>
<proteinExistence type="inferred from homology"/>
<evidence type="ECO:0000256" key="2">
    <source>
        <dbReference type="ARBA" id="ARBA00022801"/>
    </source>
</evidence>
<dbReference type="PANTHER" id="PTHR42988:SF2">
    <property type="entry name" value="CYCLIC NUCLEOTIDE PHOSPHODIESTERASE CBUA0032-RELATED"/>
    <property type="match status" value="1"/>
</dbReference>
<accession>A0A059G3C7</accession>
<dbReference type="PANTHER" id="PTHR42988">
    <property type="entry name" value="PHOSPHOHYDROLASE"/>
    <property type="match status" value="1"/>
</dbReference>
<organism evidence="6 7">
    <name type="scientific">Hyphomonas oceanitis SCH89</name>
    <dbReference type="NCBI Taxonomy" id="1280953"/>
    <lineage>
        <taxon>Bacteria</taxon>
        <taxon>Pseudomonadati</taxon>
        <taxon>Pseudomonadota</taxon>
        <taxon>Alphaproteobacteria</taxon>
        <taxon>Hyphomonadales</taxon>
        <taxon>Hyphomonadaceae</taxon>
        <taxon>Hyphomonas</taxon>
    </lineage>
</organism>
<dbReference type="InterPro" id="IPR004843">
    <property type="entry name" value="Calcineurin-like_PHP"/>
</dbReference>
<keyword evidence="3" id="KW-0408">Iron</keyword>
<dbReference type="Proteomes" id="UP000024942">
    <property type="component" value="Unassembled WGS sequence"/>
</dbReference>
<keyword evidence="7" id="KW-1185">Reference proteome</keyword>
<dbReference type="GO" id="GO:0016787">
    <property type="term" value="F:hydrolase activity"/>
    <property type="evidence" value="ECO:0007669"/>
    <property type="project" value="UniProtKB-KW"/>
</dbReference>
<sequence>MRIVQLADLHFGAEDPRAIEAATDSVSQLDPDVVVVSGDMTQRGKHREFEMARKWIDELNRPCLIVPGNHDTPLFNLVSRASSPFQRHDHYFDSYADMLRVDDVRIDGLNTARGWQARSNWAEGSVRLRHLANILNRDVDPDVVRLLACHHPFRSPKDAPLRTRTRRGSAASEMMAESHVSILLTGHVHTPHAEIIEERNGRYLAISAGTLSTRLRNAPPAFNSLDITTTTVSVTTHDFKGSAFEPSSLGSWKVAYLKQS</sequence>
<dbReference type="SUPFAM" id="SSF56300">
    <property type="entry name" value="Metallo-dependent phosphatases"/>
    <property type="match status" value="1"/>
</dbReference>
<evidence type="ECO:0000313" key="7">
    <source>
        <dbReference type="Proteomes" id="UP000024942"/>
    </source>
</evidence>
<keyword evidence="2" id="KW-0378">Hydrolase</keyword>
<evidence type="ECO:0000259" key="5">
    <source>
        <dbReference type="Pfam" id="PF00149"/>
    </source>
</evidence>
<dbReference type="eggNOG" id="COG1409">
    <property type="taxonomic scope" value="Bacteria"/>
</dbReference>
<dbReference type="EMBL" id="ARYL01000041">
    <property type="protein sequence ID" value="KDA00963.1"/>
    <property type="molecule type" value="Genomic_DNA"/>
</dbReference>
<dbReference type="GO" id="GO:0046872">
    <property type="term" value="F:metal ion binding"/>
    <property type="evidence" value="ECO:0007669"/>
    <property type="project" value="UniProtKB-KW"/>
</dbReference>
<reference evidence="6 7" key="1">
    <citation type="journal article" date="2014" name="Antonie Van Leeuwenhoek">
        <title>Hyphomonas beringensis sp. nov. and Hyphomonas chukchiensis sp. nov., isolated from surface seawater of the Bering Sea and Chukchi Sea.</title>
        <authorList>
            <person name="Li C."/>
            <person name="Lai Q."/>
            <person name="Li G."/>
            <person name="Dong C."/>
            <person name="Wang J."/>
            <person name="Liao Y."/>
            <person name="Shao Z."/>
        </authorList>
    </citation>
    <scope>NUCLEOTIDE SEQUENCE [LARGE SCALE GENOMIC DNA]</scope>
    <source>
        <strain evidence="6 7">SCH89</strain>
    </source>
</reference>
<dbReference type="InterPro" id="IPR029052">
    <property type="entry name" value="Metallo-depent_PP-like"/>
</dbReference>
<name>A0A059G3C7_9PROT</name>
<dbReference type="Pfam" id="PF00149">
    <property type="entry name" value="Metallophos"/>
    <property type="match status" value="1"/>
</dbReference>
<dbReference type="Gene3D" id="3.60.21.10">
    <property type="match status" value="1"/>
</dbReference>
<evidence type="ECO:0000256" key="3">
    <source>
        <dbReference type="ARBA" id="ARBA00023004"/>
    </source>
</evidence>
<evidence type="ECO:0000256" key="4">
    <source>
        <dbReference type="ARBA" id="ARBA00025742"/>
    </source>
</evidence>
<feature type="domain" description="Calcineurin-like phosphoesterase" evidence="5">
    <location>
        <begin position="1"/>
        <end position="191"/>
    </location>
</feature>
<comment type="similarity">
    <text evidence="4">Belongs to the cyclic nucleotide phosphodiesterase class-III family.</text>
</comment>
<dbReference type="OrthoDB" id="651281at2"/>
<evidence type="ECO:0000256" key="1">
    <source>
        <dbReference type="ARBA" id="ARBA00022723"/>
    </source>
</evidence>
<dbReference type="PATRIC" id="fig|1280953.3.peg.3585"/>
<dbReference type="STRING" id="1280953.HOC_17906"/>
<comment type="caution">
    <text evidence="6">The sequence shown here is derived from an EMBL/GenBank/DDBJ whole genome shotgun (WGS) entry which is preliminary data.</text>
</comment>
<keyword evidence="1" id="KW-0479">Metal-binding</keyword>